<evidence type="ECO:0000313" key="3">
    <source>
        <dbReference type="Proteomes" id="UP000538666"/>
    </source>
</evidence>
<gene>
    <name evidence="2" type="ORF">HNQ77_001434</name>
</gene>
<feature type="transmembrane region" description="Helical" evidence="1">
    <location>
        <begin position="48"/>
        <end position="70"/>
    </location>
</feature>
<keyword evidence="1" id="KW-0812">Transmembrane</keyword>
<feature type="transmembrane region" description="Helical" evidence="1">
    <location>
        <begin position="219"/>
        <end position="237"/>
    </location>
</feature>
<keyword evidence="1" id="KW-0472">Membrane</keyword>
<proteinExistence type="predicted"/>
<dbReference type="Pfam" id="PF06912">
    <property type="entry name" value="DUF1275"/>
    <property type="match status" value="1"/>
</dbReference>
<comment type="caution">
    <text evidence="2">The sequence shown here is derived from an EMBL/GenBank/DDBJ whole genome shotgun (WGS) entry which is preliminary data.</text>
</comment>
<dbReference type="EMBL" id="JACHEK010000002">
    <property type="protein sequence ID" value="MBB6143490.1"/>
    <property type="molecule type" value="Genomic_DNA"/>
</dbReference>
<dbReference type="PANTHER" id="PTHR37314">
    <property type="entry name" value="SLR0142 PROTEIN"/>
    <property type="match status" value="1"/>
</dbReference>
<organism evidence="2 3">
    <name type="scientific">Silvibacterium bohemicum</name>
    <dbReference type="NCBI Taxonomy" id="1577686"/>
    <lineage>
        <taxon>Bacteria</taxon>
        <taxon>Pseudomonadati</taxon>
        <taxon>Acidobacteriota</taxon>
        <taxon>Terriglobia</taxon>
        <taxon>Terriglobales</taxon>
        <taxon>Acidobacteriaceae</taxon>
        <taxon>Silvibacterium</taxon>
    </lineage>
</organism>
<dbReference type="PANTHER" id="PTHR37314:SF4">
    <property type="entry name" value="UPF0700 TRANSMEMBRANE PROTEIN YOAK"/>
    <property type="match status" value="1"/>
</dbReference>
<feature type="transmembrane region" description="Helical" evidence="1">
    <location>
        <begin position="126"/>
        <end position="147"/>
    </location>
</feature>
<feature type="transmembrane region" description="Helical" evidence="1">
    <location>
        <begin position="16"/>
        <end position="36"/>
    </location>
</feature>
<feature type="transmembrane region" description="Helical" evidence="1">
    <location>
        <begin position="90"/>
        <end position="114"/>
    </location>
</feature>
<accession>A0A841JQR2</accession>
<feature type="transmembrane region" description="Helical" evidence="1">
    <location>
        <begin position="243"/>
        <end position="262"/>
    </location>
</feature>
<reference evidence="2 3" key="1">
    <citation type="submission" date="2020-08" db="EMBL/GenBank/DDBJ databases">
        <title>Genomic Encyclopedia of Type Strains, Phase IV (KMG-IV): sequencing the most valuable type-strain genomes for metagenomic binning, comparative biology and taxonomic classification.</title>
        <authorList>
            <person name="Goeker M."/>
        </authorList>
    </citation>
    <scope>NUCLEOTIDE SEQUENCE [LARGE SCALE GENOMIC DNA]</scope>
    <source>
        <strain evidence="2 3">DSM 103733</strain>
    </source>
</reference>
<evidence type="ECO:0000256" key="1">
    <source>
        <dbReference type="SAM" id="Phobius"/>
    </source>
</evidence>
<keyword evidence="3" id="KW-1185">Reference proteome</keyword>
<feature type="transmembrane region" description="Helical" evidence="1">
    <location>
        <begin position="153"/>
        <end position="171"/>
    </location>
</feature>
<dbReference type="Proteomes" id="UP000538666">
    <property type="component" value="Unassembled WGS sequence"/>
</dbReference>
<evidence type="ECO:0000313" key="2">
    <source>
        <dbReference type="EMBL" id="MBB6143490.1"/>
    </source>
</evidence>
<protein>
    <submittedName>
        <fullName evidence="2">Uncharacterized membrane protein YoaK (UPF0700 family)</fullName>
    </submittedName>
</protein>
<dbReference type="AlphaFoldDB" id="A0A841JQR2"/>
<name>A0A841JQR2_9BACT</name>
<dbReference type="InterPro" id="IPR010699">
    <property type="entry name" value="DUF1275"/>
</dbReference>
<sequence length="273" mass="29273">MSFGAQRDAWTASPPVLRVFGLPSWVMPLVYLRGLIGTRRTESANRHLARILAFIAGAVNAGGLLAVGQYTSHMSGIISSMADNLSTGSLSLVLGGFGAVGSFLSGAFVTTLLIRWARARQLESEYALPLMLESALLVVFGLTGRVFVVGHAFLDTVMLLCFTMGLQNAIITKISDAVIRTTHMTGMVTDIGISLGRIVTTLYRRDGDSLDADYAKLRLHTSLVGLFFAGGFTGALGFKHAGFLFTLPLAAILLLMAVMPVIDDVRRYRQTAA</sequence>
<keyword evidence="1" id="KW-1133">Transmembrane helix</keyword>